<dbReference type="Gene3D" id="3.10.280.10">
    <property type="entry name" value="Mitochondrial glycoprotein"/>
    <property type="match status" value="1"/>
</dbReference>
<protein>
    <submittedName>
        <fullName evidence="2">Mitochondrial glycoprotein, putative</fullName>
    </submittedName>
</protein>
<dbReference type="InterPro" id="IPR003428">
    <property type="entry name" value="MAM33"/>
</dbReference>
<dbReference type="GeneID" id="92379260"/>
<sequence>MLVCCRSSLSLLARATMPLCCSRRFLTHQNNIDDISGLVDTNSNSVSDGRLHFSTGEGGKASTCERVSLRTIAESLGAAAAAELRAEVERDTRDGVAAIPPLPPLGWRVRHPSGSNYFVMTRTLKNGVQSAELNNRRYRSVHDIFLQSLQKGGHKYAQKGKGSEGRQKHAKEEEEPPSQEDGKSSPKVTVGYDREGRGHRATLQRMDELHDSPKLSRADVHLTVFAPFRVYDPSLHDPTVDICEWSSFDLVVQKTVPDNRVANKLLQPLSCTPQDGALSMYVCLASVNSEMRIRSIQLLSMKEAQALVEHACFGNGEPLFLELLRRRGRRRPLVERRFDDPRLRYEEVAQPQQVADEAAVACSSSCYGPYYPAFEMLMDSCGSAGEYSRALCYGGPYVSELSRELCDALLDYIKGDLGVSDQLCEYVCQMQFFLEQEEYMTWLGQVQHVANAVSRTA</sequence>
<evidence type="ECO:0000256" key="1">
    <source>
        <dbReference type="SAM" id="MobiDB-lite"/>
    </source>
</evidence>
<dbReference type="InterPro" id="IPR036561">
    <property type="entry name" value="MAM33_sf"/>
</dbReference>
<dbReference type="VEuPathDB" id="TriTrypDB:TEOVI_000532000"/>
<feature type="compositionally biased region" description="Basic and acidic residues" evidence="1">
    <location>
        <begin position="161"/>
        <end position="172"/>
    </location>
</feature>
<name>A0A1G4I7Y4_TRYEQ</name>
<evidence type="ECO:0000313" key="2">
    <source>
        <dbReference type="EMBL" id="SCU68171.1"/>
    </source>
</evidence>
<organism evidence="2 3">
    <name type="scientific">Trypanosoma equiperdum</name>
    <dbReference type="NCBI Taxonomy" id="5694"/>
    <lineage>
        <taxon>Eukaryota</taxon>
        <taxon>Discoba</taxon>
        <taxon>Euglenozoa</taxon>
        <taxon>Kinetoplastea</taxon>
        <taxon>Metakinetoplastina</taxon>
        <taxon>Trypanosomatida</taxon>
        <taxon>Trypanosomatidae</taxon>
        <taxon>Trypanosoma</taxon>
    </lineage>
</organism>
<dbReference type="AlphaFoldDB" id="A0A1G4I7Y4"/>
<dbReference type="RefSeq" id="XP_067079379.1">
    <property type="nucleotide sequence ID" value="XM_067223278.1"/>
</dbReference>
<gene>
    <name evidence="2" type="ORF">TEOVI_000532000</name>
</gene>
<dbReference type="Pfam" id="PF02330">
    <property type="entry name" value="MAM33"/>
    <property type="match status" value="1"/>
</dbReference>
<evidence type="ECO:0000313" key="3">
    <source>
        <dbReference type="Proteomes" id="UP000195570"/>
    </source>
</evidence>
<proteinExistence type="predicted"/>
<reference evidence="2" key="1">
    <citation type="submission" date="2016-09" db="EMBL/GenBank/DDBJ databases">
        <authorList>
            <person name="Hebert L."/>
            <person name="Moumen B."/>
        </authorList>
    </citation>
    <scope>NUCLEOTIDE SEQUENCE [LARGE SCALE GENOMIC DNA]</scope>
    <source>
        <strain evidence="2">OVI</strain>
    </source>
</reference>
<dbReference type="EMBL" id="CZPT02000912">
    <property type="protein sequence ID" value="SCU68171.1"/>
    <property type="molecule type" value="Genomic_DNA"/>
</dbReference>
<keyword evidence="3" id="KW-1185">Reference proteome</keyword>
<comment type="caution">
    <text evidence="2">The sequence shown here is derived from an EMBL/GenBank/DDBJ whole genome shotgun (WGS) entry which is preliminary data.</text>
</comment>
<dbReference type="PANTHER" id="PTHR10826">
    <property type="entry name" value="COMPLEMENT COMPONENT 1"/>
    <property type="match status" value="1"/>
</dbReference>
<dbReference type="GO" id="GO:0005759">
    <property type="term" value="C:mitochondrial matrix"/>
    <property type="evidence" value="ECO:0007669"/>
    <property type="project" value="InterPro"/>
</dbReference>
<dbReference type="SUPFAM" id="SSF54529">
    <property type="entry name" value="Mitochondrial glycoprotein MAM33-like"/>
    <property type="match status" value="1"/>
</dbReference>
<feature type="region of interest" description="Disordered" evidence="1">
    <location>
        <begin position="152"/>
        <end position="199"/>
    </location>
</feature>
<dbReference type="PANTHER" id="PTHR10826:SF8">
    <property type="entry name" value="MITOCHONDRIAL GLYCOPROTEIN"/>
    <property type="match status" value="1"/>
</dbReference>
<accession>A0A1G4I7Y4</accession>
<dbReference type="Proteomes" id="UP000195570">
    <property type="component" value="Unassembled WGS sequence"/>
</dbReference>